<feature type="compositionally biased region" description="Polar residues" evidence="1">
    <location>
        <begin position="1"/>
        <end position="13"/>
    </location>
</feature>
<feature type="compositionally biased region" description="Low complexity" evidence="1">
    <location>
        <begin position="28"/>
        <end position="38"/>
    </location>
</feature>
<evidence type="ECO:0000313" key="2">
    <source>
        <dbReference type="EMBL" id="VUG16882.1"/>
    </source>
</evidence>
<sequence length="274" mass="31542">MSGRSINNDTSGNDCKDSVYMNSDSEYESSSPKKSSSSGLKNHFIANNNEEVNLSKSTHRNLLLEHKNSTKEVPILQTFADENLYDPKIMAEKRIGTNEHAFKDNDSSYKDNDIESSDLDAESTILKVTNFINGKREELGEHEERLQSPLIAGKNDMSRMQTSGSDKSDNDHKKCGKTHAKNCRNRLRYTEKYASDTPEGRWSKNDWIRFYSYLKVWKRTRKPSITDISRLKKAFNCDTLELELRIKVLKSIVAKKKRTAFQKRLDHIIETSFT</sequence>
<name>A0A7D9GYC9_DEKBR</name>
<reference evidence="2 3" key="1">
    <citation type="submission" date="2019-07" db="EMBL/GenBank/DDBJ databases">
        <authorList>
            <person name="Friedrich A."/>
            <person name="Schacherer J."/>
        </authorList>
    </citation>
    <scope>NUCLEOTIDE SEQUENCE [LARGE SCALE GENOMIC DNA]</scope>
</reference>
<organism evidence="2 3">
    <name type="scientific">Dekkera bruxellensis</name>
    <name type="common">Brettanomyces custersii</name>
    <dbReference type="NCBI Taxonomy" id="5007"/>
    <lineage>
        <taxon>Eukaryota</taxon>
        <taxon>Fungi</taxon>
        <taxon>Dikarya</taxon>
        <taxon>Ascomycota</taxon>
        <taxon>Saccharomycotina</taxon>
        <taxon>Pichiomycetes</taxon>
        <taxon>Pichiales</taxon>
        <taxon>Pichiaceae</taxon>
        <taxon>Brettanomyces</taxon>
    </lineage>
</organism>
<feature type="region of interest" description="Disordered" evidence="1">
    <location>
        <begin position="1"/>
        <end position="41"/>
    </location>
</feature>
<evidence type="ECO:0000313" key="3">
    <source>
        <dbReference type="Proteomes" id="UP000478008"/>
    </source>
</evidence>
<evidence type="ECO:0000256" key="1">
    <source>
        <dbReference type="SAM" id="MobiDB-lite"/>
    </source>
</evidence>
<keyword evidence="3" id="KW-1185">Reference proteome</keyword>
<protein>
    <submittedName>
        <fullName evidence="2">DEBR0S1_28062g1_1</fullName>
    </submittedName>
</protein>
<dbReference type="EMBL" id="CABFWN010000001">
    <property type="protein sequence ID" value="VUG16882.1"/>
    <property type="molecule type" value="Genomic_DNA"/>
</dbReference>
<gene>
    <name evidence="2" type="ORF">DEBR0S1_28062G</name>
</gene>
<dbReference type="Proteomes" id="UP000478008">
    <property type="component" value="Unassembled WGS sequence"/>
</dbReference>
<dbReference type="AlphaFoldDB" id="A0A7D9GYC9"/>
<accession>A0A7D9GYC9</accession>
<proteinExistence type="predicted"/>
<feature type="region of interest" description="Disordered" evidence="1">
    <location>
        <begin position="154"/>
        <end position="179"/>
    </location>
</feature>